<dbReference type="InterPro" id="IPR041413">
    <property type="entry name" value="MLTR_LBD"/>
</dbReference>
<dbReference type="Pfam" id="PF13560">
    <property type="entry name" value="HTH_31"/>
    <property type="match status" value="1"/>
</dbReference>
<dbReference type="CDD" id="cd00093">
    <property type="entry name" value="HTH_XRE"/>
    <property type="match status" value="1"/>
</dbReference>
<dbReference type="SUPFAM" id="SSF47413">
    <property type="entry name" value="lambda repressor-like DNA-binding domains"/>
    <property type="match status" value="1"/>
</dbReference>
<dbReference type="InterPro" id="IPR010982">
    <property type="entry name" value="Lambda_DNA-bd_dom_sf"/>
</dbReference>
<dbReference type="GO" id="GO:0003677">
    <property type="term" value="F:DNA binding"/>
    <property type="evidence" value="ECO:0007669"/>
    <property type="project" value="InterPro"/>
</dbReference>
<dbReference type="Pfam" id="PF17765">
    <property type="entry name" value="MLTR_LBD"/>
    <property type="match status" value="1"/>
</dbReference>
<feature type="domain" description="HTH cro/C1-type" evidence="1">
    <location>
        <begin position="36"/>
        <end position="83"/>
    </location>
</feature>
<organism evidence="2 3">
    <name type="scientific">Arthrobacter agilis</name>
    <dbReference type="NCBI Taxonomy" id="37921"/>
    <lineage>
        <taxon>Bacteria</taxon>
        <taxon>Bacillati</taxon>
        <taxon>Actinomycetota</taxon>
        <taxon>Actinomycetes</taxon>
        <taxon>Micrococcales</taxon>
        <taxon>Micrococcaceae</taxon>
        <taxon>Arthrobacter</taxon>
    </lineage>
</organism>
<proteinExistence type="predicted"/>
<sequence>MDRAAEISAFLRSRRARISPTTLGAPFDGRVRRVPGLRREEVARLAGMSPDYYTRIEQGRGGAVSLEIIDSIALALRLDTVERNHLLNLCGTPLPHHTPGLEPQRVRPGLYDLLAVMESVPAIILGRRTDVLASNRLARALMTDFEALPAPHRNYARFILLDPKARELYRDWEQVGEQTTAMLHLDVGRFPEDRQLAELIADLRAGCPEFTRFWEDQNVHEKDQGEIRFNHPVGGEFVLHYQTLLVPGEADQSVCTYYGAPGSSSEAALARLAGMTTSSPASA</sequence>
<evidence type="ECO:0000259" key="1">
    <source>
        <dbReference type="PROSITE" id="PS50943"/>
    </source>
</evidence>
<gene>
    <name evidence="2" type="ORF">CVO76_14865</name>
</gene>
<evidence type="ECO:0000313" key="3">
    <source>
        <dbReference type="Proteomes" id="UP000239187"/>
    </source>
</evidence>
<evidence type="ECO:0000313" key="2">
    <source>
        <dbReference type="EMBL" id="AUZ88780.1"/>
    </source>
</evidence>
<dbReference type="PANTHER" id="PTHR35010:SF2">
    <property type="entry name" value="BLL4672 PROTEIN"/>
    <property type="match status" value="1"/>
</dbReference>
<dbReference type="PANTHER" id="PTHR35010">
    <property type="entry name" value="BLL4672 PROTEIN-RELATED"/>
    <property type="match status" value="1"/>
</dbReference>
<dbReference type="Gene3D" id="3.30.450.180">
    <property type="match status" value="1"/>
</dbReference>
<protein>
    <submittedName>
        <fullName evidence="2">Transcriptional regulator</fullName>
    </submittedName>
</protein>
<accession>A0A2L0UHS4</accession>
<reference evidence="2 3" key="1">
    <citation type="submission" date="2017-11" db="EMBL/GenBank/DDBJ databases">
        <title>Draft genome of Arthrobacter agilis strain UMCV2, a plant growth-promoting rhizobacterium and biocontrol capacity of phytopathogenic fungi.</title>
        <authorList>
            <person name="Martinez-Camara R."/>
            <person name="Santoyo G."/>
            <person name="Moreno-Hagelsieb G."/>
            <person name="Valencia-Cantero E."/>
        </authorList>
    </citation>
    <scope>NUCLEOTIDE SEQUENCE [LARGE SCALE GENOMIC DNA]</scope>
    <source>
        <strain evidence="2 3">UMCV2</strain>
    </source>
</reference>
<dbReference type="Proteomes" id="UP000239187">
    <property type="component" value="Chromosome"/>
</dbReference>
<dbReference type="RefSeq" id="WP_208739954.1">
    <property type="nucleotide sequence ID" value="NZ_CP024915.1"/>
</dbReference>
<name>A0A2L0UHS4_9MICC</name>
<dbReference type="PROSITE" id="PS50943">
    <property type="entry name" value="HTH_CROC1"/>
    <property type="match status" value="1"/>
</dbReference>
<dbReference type="AlphaFoldDB" id="A0A2L0UHS4"/>
<dbReference type="EMBL" id="CP024915">
    <property type="protein sequence ID" value="AUZ88780.1"/>
    <property type="molecule type" value="Genomic_DNA"/>
</dbReference>
<dbReference type="SMART" id="SM00530">
    <property type="entry name" value="HTH_XRE"/>
    <property type="match status" value="1"/>
</dbReference>
<dbReference type="Gene3D" id="1.10.260.40">
    <property type="entry name" value="lambda repressor-like DNA-binding domains"/>
    <property type="match status" value="1"/>
</dbReference>
<dbReference type="InterPro" id="IPR001387">
    <property type="entry name" value="Cro/C1-type_HTH"/>
</dbReference>